<evidence type="ECO:0000256" key="6">
    <source>
        <dbReference type="SAM" id="MobiDB-lite"/>
    </source>
</evidence>
<comment type="caution">
    <text evidence="8">The sequence shown here is derived from an EMBL/GenBank/DDBJ whole genome shotgun (WGS) entry which is preliminary data.</text>
</comment>
<sequence>MGGHQWQHKNVVGDLKLLPGFRFHPNDDEIIVSYLIPKVHQRNFTCTVIGEINFNKTEPWELPDKAKIGEKEWYFFCQKDRKYPTGIRTNRATEHGYWKATGRDREIYTVTKEATLELVGMKKTLVFYKGRAPQGQKTDWIMHEFRLETTGKVSCPTSFSASTTTTKSSTPEYIIFTQNEWVVCRVFHKPNGIKRDAQPPNDPYMASNEIEQSNMPMPMSMPLPMLSNFTMNPATSYYSNTGRSFSSLPPVMPSMVGMSNIGLQMNNTMFENPMVMAPSMSYHQTGMEGASTCDFVASSRSETPSPVSQKDTGMNSDQNTTTKISSMALATPEFLSTIDIDGIWKY</sequence>
<dbReference type="FunFam" id="2.170.150.80:FF:000006">
    <property type="entry name" value="NAC domain-containing protein 100-like"/>
    <property type="match status" value="1"/>
</dbReference>
<keyword evidence="4" id="KW-0804">Transcription</keyword>
<evidence type="ECO:0000259" key="7">
    <source>
        <dbReference type="PROSITE" id="PS51005"/>
    </source>
</evidence>
<keyword evidence="2" id="KW-0805">Transcription regulation</keyword>
<dbReference type="PANTHER" id="PTHR31744">
    <property type="entry name" value="PROTEIN CUP-SHAPED COTYLEDON 2-RELATED"/>
    <property type="match status" value="1"/>
</dbReference>
<evidence type="ECO:0000256" key="2">
    <source>
        <dbReference type="ARBA" id="ARBA00023015"/>
    </source>
</evidence>
<gene>
    <name evidence="8" type="ORF">HU200_021070</name>
</gene>
<dbReference type="Pfam" id="PF02365">
    <property type="entry name" value="NAM"/>
    <property type="match status" value="1"/>
</dbReference>
<evidence type="ECO:0000313" key="9">
    <source>
        <dbReference type="Proteomes" id="UP000636709"/>
    </source>
</evidence>
<dbReference type="InterPro" id="IPR036093">
    <property type="entry name" value="NAC_dom_sf"/>
</dbReference>
<feature type="region of interest" description="Disordered" evidence="6">
    <location>
        <begin position="297"/>
        <end position="318"/>
    </location>
</feature>
<accession>A0A835K9I7</accession>
<name>A0A835K9I7_9POAL</name>
<reference evidence="8" key="1">
    <citation type="submission" date="2020-07" db="EMBL/GenBank/DDBJ databases">
        <title>Genome sequence and genetic diversity analysis of an under-domesticated orphan crop, white fonio (Digitaria exilis).</title>
        <authorList>
            <person name="Bennetzen J.L."/>
            <person name="Chen S."/>
            <person name="Ma X."/>
            <person name="Wang X."/>
            <person name="Yssel A.E.J."/>
            <person name="Chaluvadi S.R."/>
            <person name="Johnson M."/>
            <person name="Gangashetty P."/>
            <person name="Hamidou F."/>
            <person name="Sanogo M.D."/>
            <person name="Zwaenepoel A."/>
            <person name="Wallace J."/>
            <person name="Van De Peer Y."/>
            <person name="Van Deynze A."/>
        </authorList>
    </citation>
    <scope>NUCLEOTIDE SEQUENCE</scope>
    <source>
        <tissue evidence="8">Leaves</tissue>
    </source>
</reference>
<protein>
    <recommendedName>
        <fullName evidence="7">NAC domain-containing protein</fullName>
    </recommendedName>
</protein>
<dbReference type="GO" id="GO:0005634">
    <property type="term" value="C:nucleus"/>
    <property type="evidence" value="ECO:0007669"/>
    <property type="project" value="UniProtKB-SubCell"/>
</dbReference>
<comment type="subcellular location">
    <subcellularLocation>
        <location evidence="1">Nucleus</location>
    </subcellularLocation>
</comment>
<evidence type="ECO:0000256" key="5">
    <source>
        <dbReference type="ARBA" id="ARBA00023242"/>
    </source>
</evidence>
<dbReference type="Proteomes" id="UP000636709">
    <property type="component" value="Unassembled WGS sequence"/>
</dbReference>
<dbReference type="Gene3D" id="2.170.150.80">
    <property type="entry name" value="NAC domain"/>
    <property type="match status" value="1"/>
</dbReference>
<dbReference type="PANTHER" id="PTHR31744:SF92">
    <property type="entry name" value="NAC DOMAIN-CONTAINING PROTEIN 87"/>
    <property type="match status" value="1"/>
</dbReference>
<dbReference type="AlphaFoldDB" id="A0A835K9I7"/>
<dbReference type="GO" id="GO:0006355">
    <property type="term" value="P:regulation of DNA-templated transcription"/>
    <property type="evidence" value="ECO:0007669"/>
    <property type="project" value="InterPro"/>
</dbReference>
<dbReference type="EMBL" id="JACEFO010001663">
    <property type="protein sequence ID" value="KAF8724058.1"/>
    <property type="molecule type" value="Genomic_DNA"/>
</dbReference>
<evidence type="ECO:0000256" key="3">
    <source>
        <dbReference type="ARBA" id="ARBA00023125"/>
    </source>
</evidence>
<evidence type="ECO:0000256" key="1">
    <source>
        <dbReference type="ARBA" id="ARBA00004123"/>
    </source>
</evidence>
<keyword evidence="3" id="KW-0238">DNA-binding</keyword>
<proteinExistence type="predicted"/>
<keyword evidence="5" id="KW-0539">Nucleus</keyword>
<evidence type="ECO:0000256" key="4">
    <source>
        <dbReference type="ARBA" id="ARBA00023163"/>
    </source>
</evidence>
<keyword evidence="9" id="KW-1185">Reference proteome</keyword>
<evidence type="ECO:0000313" key="8">
    <source>
        <dbReference type="EMBL" id="KAF8724058.1"/>
    </source>
</evidence>
<organism evidence="8 9">
    <name type="scientific">Digitaria exilis</name>
    <dbReference type="NCBI Taxonomy" id="1010633"/>
    <lineage>
        <taxon>Eukaryota</taxon>
        <taxon>Viridiplantae</taxon>
        <taxon>Streptophyta</taxon>
        <taxon>Embryophyta</taxon>
        <taxon>Tracheophyta</taxon>
        <taxon>Spermatophyta</taxon>
        <taxon>Magnoliopsida</taxon>
        <taxon>Liliopsida</taxon>
        <taxon>Poales</taxon>
        <taxon>Poaceae</taxon>
        <taxon>PACMAD clade</taxon>
        <taxon>Panicoideae</taxon>
        <taxon>Panicodae</taxon>
        <taxon>Paniceae</taxon>
        <taxon>Anthephorinae</taxon>
        <taxon>Digitaria</taxon>
    </lineage>
</organism>
<dbReference type="OrthoDB" id="1424968at2759"/>
<dbReference type="GO" id="GO:0003677">
    <property type="term" value="F:DNA binding"/>
    <property type="evidence" value="ECO:0007669"/>
    <property type="project" value="UniProtKB-KW"/>
</dbReference>
<dbReference type="InterPro" id="IPR003441">
    <property type="entry name" value="NAC-dom"/>
</dbReference>
<feature type="compositionally biased region" description="Polar residues" evidence="6">
    <location>
        <begin position="298"/>
        <end position="318"/>
    </location>
</feature>
<feature type="domain" description="NAC" evidence="7">
    <location>
        <begin position="17"/>
        <end position="189"/>
    </location>
</feature>
<dbReference type="SUPFAM" id="SSF101941">
    <property type="entry name" value="NAC domain"/>
    <property type="match status" value="1"/>
</dbReference>
<dbReference type="PROSITE" id="PS51005">
    <property type="entry name" value="NAC"/>
    <property type="match status" value="1"/>
</dbReference>